<keyword evidence="2" id="KW-1185">Reference proteome</keyword>
<accession>A0ABR2G1P6</accession>
<dbReference type="EMBL" id="JBBPBM010000003">
    <property type="protein sequence ID" value="KAK8592908.1"/>
    <property type="molecule type" value="Genomic_DNA"/>
</dbReference>
<evidence type="ECO:0000313" key="2">
    <source>
        <dbReference type="Proteomes" id="UP001472677"/>
    </source>
</evidence>
<proteinExistence type="predicted"/>
<reference evidence="1 2" key="1">
    <citation type="journal article" date="2024" name="G3 (Bethesda)">
        <title>Genome assembly of Hibiscus sabdariffa L. provides insights into metabolisms of medicinal natural products.</title>
        <authorList>
            <person name="Kim T."/>
        </authorList>
    </citation>
    <scope>NUCLEOTIDE SEQUENCE [LARGE SCALE GENOMIC DNA]</scope>
    <source>
        <strain evidence="1">TK-2024</strain>
        <tissue evidence="1">Old leaves</tissue>
    </source>
</reference>
<organism evidence="1 2">
    <name type="scientific">Hibiscus sabdariffa</name>
    <name type="common">roselle</name>
    <dbReference type="NCBI Taxonomy" id="183260"/>
    <lineage>
        <taxon>Eukaryota</taxon>
        <taxon>Viridiplantae</taxon>
        <taxon>Streptophyta</taxon>
        <taxon>Embryophyta</taxon>
        <taxon>Tracheophyta</taxon>
        <taxon>Spermatophyta</taxon>
        <taxon>Magnoliopsida</taxon>
        <taxon>eudicotyledons</taxon>
        <taxon>Gunneridae</taxon>
        <taxon>Pentapetalae</taxon>
        <taxon>rosids</taxon>
        <taxon>malvids</taxon>
        <taxon>Malvales</taxon>
        <taxon>Malvaceae</taxon>
        <taxon>Malvoideae</taxon>
        <taxon>Hibiscus</taxon>
    </lineage>
</organism>
<sequence>MHMHMHMVECSSAMQKLQHQRLKCNDEDSIAAGVDKRSLSTAGGVFKRSLSTLTGTPVSWHATMEQVPT</sequence>
<dbReference type="Proteomes" id="UP001472677">
    <property type="component" value="Unassembled WGS sequence"/>
</dbReference>
<dbReference type="Gene3D" id="3.40.50.150">
    <property type="entry name" value="Vaccinia Virus protein VP39"/>
    <property type="match status" value="1"/>
</dbReference>
<evidence type="ECO:0000313" key="1">
    <source>
        <dbReference type="EMBL" id="KAK8592908.1"/>
    </source>
</evidence>
<name>A0ABR2G1P6_9ROSI</name>
<dbReference type="InterPro" id="IPR029063">
    <property type="entry name" value="SAM-dependent_MTases_sf"/>
</dbReference>
<gene>
    <name evidence="1" type="ORF">V6N12_045001</name>
</gene>
<protein>
    <submittedName>
        <fullName evidence="1">Uncharacterized protein</fullName>
    </submittedName>
</protein>
<comment type="caution">
    <text evidence="1">The sequence shown here is derived from an EMBL/GenBank/DDBJ whole genome shotgun (WGS) entry which is preliminary data.</text>
</comment>